<sequence>MQEVVLAKNPVLIFCGADVADYDGLYRMVLILDMGLQGIPYLIIKRTSSRKKRELESVLASGYEHGGDKLPNPRTFGGSPGPLTIIIRKYAYTECSDARDKVFALLEMADDVDLSQAPSWFDYSKDIHEVFFEVLARYATGFELLPEPGADFGKQLMRSMRLTPESLRNYIAFNDTYRSNAKASLQDSLTLRPAFWFNGQSLPRPGYINPSADYLKVTRVKKGHVLAFEVDIWRFGDGLIRGIAYDVQCGDQIHIANLSDVALVTRVRDNHSFAIGWALVERGQDWGPGAAVERLTYLWRQPFQSSPDLSGTARFDTSGCLLLEVSLPVAVTVIEGAILNKAVIRRSIDRTDSKRSRRSPWKCARDLYRDKRHGWSMSLFWHLSVEQNINESYNESRGSPLLSPTFTLGAIGRSVIEKMAKHSLVCEGVVLGARKRYTT</sequence>
<evidence type="ECO:0000313" key="1">
    <source>
        <dbReference type="EMBL" id="KAI1613573.1"/>
    </source>
</evidence>
<proteinExistence type="predicted"/>
<dbReference type="EMBL" id="MU404353">
    <property type="protein sequence ID" value="KAI1613573.1"/>
    <property type="molecule type" value="Genomic_DNA"/>
</dbReference>
<gene>
    <name evidence="1" type="ORF">EDD36DRAFT_463463</name>
</gene>
<accession>A0AAN6DWU3</accession>
<dbReference type="Proteomes" id="UP001203852">
    <property type="component" value="Unassembled WGS sequence"/>
</dbReference>
<keyword evidence="2" id="KW-1185">Reference proteome</keyword>
<name>A0AAN6DWU3_9EURO</name>
<protein>
    <submittedName>
        <fullName evidence="1">Uncharacterized protein</fullName>
    </submittedName>
</protein>
<evidence type="ECO:0000313" key="2">
    <source>
        <dbReference type="Proteomes" id="UP001203852"/>
    </source>
</evidence>
<dbReference type="AlphaFoldDB" id="A0AAN6DWU3"/>
<comment type="caution">
    <text evidence="1">The sequence shown here is derived from an EMBL/GenBank/DDBJ whole genome shotgun (WGS) entry which is preliminary data.</text>
</comment>
<organism evidence="1 2">
    <name type="scientific">Exophiala viscosa</name>
    <dbReference type="NCBI Taxonomy" id="2486360"/>
    <lineage>
        <taxon>Eukaryota</taxon>
        <taxon>Fungi</taxon>
        <taxon>Dikarya</taxon>
        <taxon>Ascomycota</taxon>
        <taxon>Pezizomycotina</taxon>
        <taxon>Eurotiomycetes</taxon>
        <taxon>Chaetothyriomycetidae</taxon>
        <taxon>Chaetothyriales</taxon>
        <taxon>Herpotrichiellaceae</taxon>
        <taxon>Exophiala</taxon>
    </lineage>
</organism>
<reference evidence="1" key="1">
    <citation type="journal article" date="2022" name="bioRxiv">
        <title>Deciphering the potential niche of two novel black yeast fungi from a biological soil crust based on their genomes, phenotypes, and melanin regulation.</title>
        <authorList>
            <consortium name="DOE Joint Genome Institute"/>
            <person name="Carr E.C."/>
            <person name="Barton Q."/>
            <person name="Grambo S."/>
            <person name="Sullivan M."/>
            <person name="Renfro C.M."/>
            <person name="Kuo A."/>
            <person name="Pangilinan J."/>
            <person name="Lipzen A."/>
            <person name="Keymanesh K."/>
            <person name="Savage E."/>
            <person name="Barry K."/>
            <person name="Grigoriev I.V."/>
            <person name="Riekhof W.R."/>
            <person name="Harris S.S."/>
        </authorList>
    </citation>
    <scope>NUCLEOTIDE SEQUENCE</scope>
    <source>
        <strain evidence="1">JF 03-4F</strain>
    </source>
</reference>